<feature type="signal peptide" evidence="3">
    <location>
        <begin position="1"/>
        <end position="28"/>
    </location>
</feature>
<feature type="compositionally biased region" description="Low complexity" evidence="1">
    <location>
        <begin position="277"/>
        <end position="319"/>
    </location>
</feature>
<comment type="caution">
    <text evidence="5">The sequence shown here is derived from an EMBL/GenBank/DDBJ whole genome shotgun (WGS) entry which is preliminary data.</text>
</comment>
<keyword evidence="3" id="KW-0732">Signal</keyword>
<organism evidence="5 6">
    <name type="scientific">Corynebacterium felinum</name>
    <dbReference type="NCBI Taxonomy" id="131318"/>
    <lineage>
        <taxon>Bacteria</taxon>
        <taxon>Bacillati</taxon>
        <taxon>Actinomycetota</taxon>
        <taxon>Actinomycetes</taxon>
        <taxon>Mycobacteriales</taxon>
        <taxon>Corynebacteriaceae</taxon>
        <taxon>Corynebacterium</taxon>
    </lineage>
</organism>
<dbReference type="Pfam" id="PF04213">
    <property type="entry name" value="HtaA"/>
    <property type="match status" value="1"/>
</dbReference>
<keyword evidence="2" id="KW-0812">Transmembrane</keyword>
<evidence type="ECO:0000256" key="2">
    <source>
        <dbReference type="SAM" id="Phobius"/>
    </source>
</evidence>
<proteinExistence type="predicted"/>
<keyword evidence="2" id="KW-1133">Transmembrane helix</keyword>
<gene>
    <name evidence="5" type="ORF">J2S37_000126</name>
</gene>
<dbReference type="RefSeq" id="WP_277103347.1">
    <property type="nucleotide sequence ID" value="NZ_BAAAJS010000039.1"/>
</dbReference>
<evidence type="ECO:0000256" key="3">
    <source>
        <dbReference type="SAM" id="SignalP"/>
    </source>
</evidence>
<feature type="transmembrane region" description="Helical" evidence="2">
    <location>
        <begin position="332"/>
        <end position="353"/>
    </location>
</feature>
<evidence type="ECO:0000313" key="5">
    <source>
        <dbReference type="EMBL" id="MDR7353588.1"/>
    </source>
</evidence>
<dbReference type="EMBL" id="JAVDYF010000001">
    <property type="protein sequence ID" value="MDR7353588.1"/>
    <property type="molecule type" value="Genomic_DNA"/>
</dbReference>
<dbReference type="PRINTS" id="PR01217">
    <property type="entry name" value="PRICHEXTENSN"/>
</dbReference>
<evidence type="ECO:0000313" key="6">
    <source>
        <dbReference type="Proteomes" id="UP001183619"/>
    </source>
</evidence>
<feature type="compositionally biased region" description="Pro residues" evidence="1">
    <location>
        <begin position="258"/>
        <end position="276"/>
    </location>
</feature>
<evidence type="ECO:0000259" key="4">
    <source>
        <dbReference type="Pfam" id="PF04213"/>
    </source>
</evidence>
<feature type="region of interest" description="Disordered" evidence="1">
    <location>
        <begin position="255"/>
        <end position="325"/>
    </location>
</feature>
<sequence length="367" mass="38918">MKLRTSLIALTAGSAVAFGGVVVPQAFADDPAQCANPEITVESGTLKWGIKQSWRAYVTGPIAKGDWTVTGATDNGKSKGANDFQFHFEVNPSGTVVNFNPDGTVKSATIKTIPSTVKFKGHHGALESTMKSPFIEAYVEGGKTVVRPGVTYEGYYVEGKGMTDYTPDDRVPENLKSGTDSFAKGESSGWVLQGDTLKLDATALKYEKKPGTRYDEATKKQYIEGVDIIFMGTYSDTYKPEVDDVNVELKVKKTCPQAPAPQPTDPAPQPTDPAPKPTTTAPKPTTTAPKPTTTAPKPTTTAPKPTTTAPKPSGTTSTPAPQPPAKTDWKKILFGILGAVGVLAVIGGIVAALQQFNLIPGFKLPKF</sequence>
<dbReference type="Proteomes" id="UP001183619">
    <property type="component" value="Unassembled WGS sequence"/>
</dbReference>
<protein>
    <submittedName>
        <fullName evidence="5">Biotin carboxyl carrier protein</fullName>
    </submittedName>
</protein>
<reference evidence="5 6" key="1">
    <citation type="submission" date="2023-07" db="EMBL/GenBank/DDBJ databases">
        <title>Sequencing the genomes of 1000 actinobacteria strains.</title>
        <authorList>
            <person name="Klenk H.-P."/>
        </authorList>
    </citation>
    <scope>NUCLEOTIDE SEQUENCE [LARGE SCALE GENOMIC DNA]</scope>
    <source>
        <strain evidence="5 6">DSM 44508</strain>
    </source>
</reference>
<accession>A0ABU2B4Q2</accession>
<keyword evidence="2" id="KW-0472">Membrane</keyword>
<feature type="domain" description="Htaa" evidence="4">
    <location>
        <begin position="43"/>
        <end position="147"/>
    </location>
</feature>
<name>A0ABU2B4Q2_9CORY</name>
<keyword evidence="6" id="KW-1185">Reference proteome</keyword>
<evidence type="ECO:0000256" key="1">
    <source>
        <dbReference type="SAM" id="MobiDB-lite"/>
    </source>
</evidence>
<feature type="chain" id="PRO_5047022236" evidence="3">
    <location>
        <begin position="29"/>
        <end position="367"/>
    </location>
</feature>
<dbReference type="InterPro" id="IPR007331">
    <property type="entry name" value="Htaa"/>
</dbReference>